<protein>
    <submittedName>
        <fullName evidence="1">Class II terpene cyclase related protein</fullName>
    </submittedName>
</protein>
<name>A0A897N9D6_9EURY</name>
<dbReference type="AlphaFoldDB" id="A0A897N9D6"/>
<dbReference type="SUPFAM" id="SSF48239">
    <property type="entry name" value="Terpenoid cyclases/Protein prenyltransferases"/>
    <property type="match status" value="1"/>
</dbReference>
<organism evidence="1 2">
    <name type="scientific">Halapricum desulfuricans</name>
    <dbReference type="NCBI Taxonomy" id="2841257"/>
    <lineage>
        <taxon>Archaea</taxon>
        <taxon>Methanobacteriati</taxon>
        <taxon>Methanobacteriota</taxon>
        <taxon>Stenosarchaea group</taxon>
        <taxon>Halobacteria</taxon>
        <taxon>Halobacteriales</taxon>
        <taxon>Haloarculaceae</taxon>
        <taxon>Halapricum</taxon>
    </lineage>
</organism>
<keyword evidence="2" id="KW-1185">Reference proteome</keyword>
<sequence>MANKHMTRNSYEDRYVSQNRDTVPDVSFLTDRLEATLAYSRARDYTGWDYGDGMDSRLRRAIPVDSKWLNIAFQETAKRFPVNIRPLLGVTQRPNYQGHALFAMANQTLDRIEAGERGRRLGVDYGEEARTLAEWLVENRTQGYSGYCASYPHPIQHLDGLGEPGEPDIVNTSFGVEALVRAGEFDASYPEVAESARDFVLDDLDYRPAESGRGAVIDYHTKHPQEYYTINAGALCARLFLDLYDHFENPADLDRARELLDHIEDLQTDRGGWKYRDPPDSSHLSMDTHHNGFIIESYQRYRDVVEDGRYDDTLDDALAFFRGELFADNGAPNFDERSTFPRDIHASTQGVLVFTYAGDLAFARRILQWVFENLYVGDGQFYYRKERFFTRRVTLMRWCQAWMAFAISEYLDAYTDGQGDRTGA</sequence>
<evidence type="ECO:0000313" key="1">
    <source>
        <dbReference type="EMBL" id="QSG07743.1"/>
    </source>
</evidence>
<reference evidence="1 2" key="1">
    <citation type="submission" date="2020-11" db="EMBL/GenBank/DDBJ databases">
        <title>Carbohydrate-dependent, anaerobic sulfur respiration: A novel catabolism in halophilic archaea.</title>
        <authorList>
            <person name="Sorokin D.Y."/>
            <person name="Messina E."/>
            <person name="Smedile F."/>
            <person name="La Cono V."/>
            <person name="Hallsworth J.E."/>
            <person name="Yakimov M.M."/>
        </authorList>
    </citation>
    <scope>NUCLEOTIDE SEQUENCE [LARGE SCALE GENOMIC DNA]</scope>
    <source>
        <strain evidence="1 2">HSR12-2</strain>
    </source>
</reference>
<dbReference type="EMBL" id="CP064788">
    <property type="protein sequence ID" value="QSG07743.1"/>
    <property type="molecule type" value="Genomic_DNA"/>
</dbReference>
<proteinExistence type="predicted"/>
<dbReference type="KEGG" id="hds:HSR122_0332"/>
<accession>A0A897N9D6</accession>
<evidence type="ECO:0000313" key="2">
    <source>
        <dbReference type="Proteomes" id="UP000662973"/>
    </source>
</evidence>
<dbReference type="InterPro" id="IPR008930">
    <property type="entry name" value="Terpenoid_cyclase/PrenylTrfase"/>
</dbReference>
<gene>
    <name evidence="1" type="ORF">HSR122_0332</name>
</gene>
<dbReference type="Proteomes" id="UP000662973">
    <property type="component" value="Chromosome"/>
</dbReference>